<dbReference type="InterPro" id="IPR040079">
    <property type="entry name" value="Glutathione_S-Trfase"/>
</dbReference>
<dbReference type="Pfam" id="PF00043">
    <property type="entry name" value="GST_C"/>
    <property type="match status" value="1"/>
</dbReference>
<dbReference type="InterPro" id="IPR010987">
    <property type="entry name" value="Glutathione-S-Trfase_C-like"/>
</dbReference>
<dbReference type="PANTHER" id="PTHR44051">
    <property type="entry name" value="GLUTATHIONE S-TRANSFERASE-RELATED"/>
    <property type="match status" value="1"/>
</dbReference>
<dbReference type="SFLD" id="SFLDG00358">
    <property type="entry name" value="Main_(cytGST)"/>
    <property type="match status" value="1"/>
</dbReference>
<dbReference type="InterPro" id="IPR036282">
    <property type="entry name" value="Glutathione-S-Trfase_C_sf"/>
</dbReference>
<dbReference type="PROSITE" id="PS50405">
    <property type="entry name" value="GST_CTER"/>
    <property type="match status" value="1"/>
</dbReference>
<dbReference type="OrthoDB" id="422574at2759"/>
<dbReference type="EMBL" id="ML978121">
    <property type="protein sequence ID" value="KAF2104121.1"/>
    <property type="molecule type" value="Genomic_DNA"/>
</dbReference>
<dbReference type="Pfam" id="PF13409">
    <property type="entry name" value="GST_N_2"/>
    <property type="match status" value="1"/>
</dbReference>
<comment type="caution">
    <text evidence="4">The sequence shown here is derived from an EMBL/GenBank/DDBJ whole genome shotgun (WGS) entry which is preliminary data.</text>
</comment>
<dbReference type="SUPFAM" id="SSF47616">
    <property type="entry name" value="GST C-terminal domain-like"/>
    <property type="match status" value="1"/>
</dbReference>
<comment type="similarity">
    <text evidence="1">Belongs to the GST superfamily.</text>
</comment>
<evidence type="ECO:0000256" key="1">
    <source>
        <dbReference type="ARBA" id="ARBA00007409"/>
    </source>
</evidence>
<dbReference type="Proteomes" id="UP000799772">
    <property type="component" value="Unassembled WGS sequence"/>
</dbReference>
<evidence type="ECO:0000259" key="3">
    <source>
        <dbReference type="PROSITE" id="PS50405"/>
    </source>
</evidence>
<dbReference type="AlphaFoldDB" id="A0A9P4IM83"/>
<dbReference type="PROSITE" id="PS50404">
    <property type="entry name" value="GST_NTER"/>
    <property type="match status" value="1"/>
</dbReference>
<dbReference type="SUPFAM" id="SSF52833">
    <property type="entry name" value="Thioredoxin-like"/>
    <property type="match status" value="1"/>
</dbReference>
<proteinExistence type="inferred from homology"/>
<dbReference type="SFLD" id="SFLDS00019">
    <property type="entry name" value="Glutathione_Transferase_(cytos"/>
    <property type="match status" value="1"/>
</dbReference>
<keyword evidence="5" id="KW-1185">Reference proteome</keyword>
<dbReference type="InterPro" id="IPR004046">
    <property type="entry name" value="GST_C"/>
</dbReference>
<dbReference type="InterPro" id="IPR036249">
    <property type="entry name" value="Thioredoxin-like_sf"/>
</dbReference>
<evidence type="ECO:0000259" key="2">
    <source>
        <dbReference type="PROSITE" id="PS50404"/>
    </source>
</evidence>
<name>A0A9P4IM83_9PEZI</name>
<dbReference type="PANTHER" id="PTHR44051:SF3">
    <property type="entry name" value="TRANSCRIPTIONAL REGULATOR URE2"/>
    <property type="match status" value="1"/>
</dbReference>
<feature type="domain" description="GST N-terminal" evidence="2">
    <location>
        <begin position="2"/>
        <end position="83"/>
    </location>
</feature>
<dbReference type="Gene3D" id="1.20.1050.10">
    <property type="match status" value="1"/>
</dbReference>
<accession>A0A9P4IM83</accession>
<sequence length="233" mass="26454">MQTILLYSHASGPNSWKPVLVLEELKLPYELKPVVWGELKKPSYTAINPNGRVPSMTDPNTGVTVFESGAIMEYLIAEYDKDNLLHYTGLPEKYETQSWLHFQMSGQGPYFGQRAWFLHFQPGEKIVPAIERYGNEVKRVLGVLDSHLSGGAEKKGGRQYLVGDKCTYADLAWVPWDWAIEQALFIPNAPDSVTLDVEKEFPHFAKWHQRLDQRPAVVKTKELKAAETANSQH</sequence>
<protein>
    <submittedName>
        <fullName evidence="4">Glutathione S-transferase</fullName>
    </submittedName>
</protein>
<organism evidence="4 5">
    <name type="scientific">Rhizodiscina lignyota</name>
    <dbReference type="NCBI Taxonomy" id="1504668"/>
    <lineage>
        <taxon>Eukaryota</taxon>
        <taxon>Fungi</taxon>
        <taxon>Dikarya</taxon>
        <taxon>Ascomycota</taxon>
        <taxon>Pezizomycotina</taxon>
        <taxon>Dothideomycetes</taxon>
        <taxon>Pleosporomycetidae</taxon>
        <taxon>Aulographales</taxon>
        <taxon>Rhizodiscinaceae</taxon>
        <taxon>Rhizodiscina</taxon>
    </lineage>
</organism>
<reference evidence="4" key="1">
    <citation type="journal article" date="2020" name="Stud. Mycol.">
        <title>101 Dothideomycetes genomes: a test case for predicting lifestyles and emergence of pathogens.</title>
        <authorList>
            <person name="Haridas S."/>
            <person name="Albert R."/>
            <person name="Binder M."/>
            <person name="Bloem J."/>
            <person name="Labutti K."/>
            <person name="Salamov A."/>
            <person name="Andreopoulos B."/>
            <person name="Baker S."/>
            <person name="Barry K."/>
            <person name="Bills G."/>
            <person name="Bluhm B."/>
            <person name="Cannon C."/>
            <person name="Castanera R."/>
            <person name="Culley D."/>
            <person name="Daum C."/>
            <person name="Ezra D."/>
            <person name="Gonzalez J."/>
            <person name="Henrissat B."/>
            <person name="Kuo A."/>
            <person name="Liang C."/>
            <person name="Lipzen A."/>
            <person name="Lutzoni F."/>
            <person name="Magnuson J."/>
            <person name="Mondo S."/>
            <person name="Nolan M."/>
            <person name="Ohm R."/>
            <person name="Pangilinan J."/>
            <person name="Park H.-J."/>
            <person name="Ramirez L."/>
            <person name="Alfaro M."/>
            <person name="Sun H."/>
            <person name="Tritt A."/>
            <person name="Yoshinaga Y."/>
            <person name="Zwiers L.-H."/>
            <person name="Turgeon B."/>
            <person name="Goodwin S."/>
            <person name="Spatafora J."/>
            <person name="Crous P."/>
            <person name="Grigoriev I."/>
        </authorList>
    </citation>
    <scope>NUCLEOTIDE SEQUENCE</scope>
    <source>
        <strain evidence="4">CBS 133067</strain>
    </source>
</reference>
<evidence type="ECO:0000313" key="5">
    <source>
        <dbReference type="Proteomes" id="UP000799772"/>
    </source>
</evidence>
<evidence type="ECO:0000313" key="4">
    <source>
        <dbReference type="EMBL" id="KAF2104121.1"/>
    </source>
</evidence>
<dbReference type="SFLD" id="SFLDG01151">
    <property type="entry name" value="Main.2:_Nu-like"/>
    <property type="match status" value="1"/>
</dbReference>
<feature type="domain" description="GST C-terminal" evidence="3">
    <location>
        <begin position="89"/>
        <end position="233"/>
    </location>
</feature>
<dbReference type="Gene3D" id="3.40.30.10">
    <property type="entry name" value="Glutaredoxin"/>
    <property type="match status" value="1"/>
</dbReference>
<gene>
    <name evidence="4" type="ORF">NA57DRAFT_62824</name>
</gene>
<dbReference type="InterPro" id="IPR004045">
    <property type="entry name" value="Glutathione_S-Trfase_N"/>
</dbReference>
<dbReference type="CDD" id="cd03048">
    <property type="entry name" value="GST_N_Ure2p_like"/>
    <property type="match status" value="1"/>
</dbReference>